<dbReference type="Proteomes" id="UP000736335">
    <property type="component" value="Unassembled WGS sequence"/>
</dbReference>
<sequence>MSASTSHQSSSEQTVSDQLSIQGVIEEEIVDQTFLFSSSELARILSPKKPKTNAVLSDGFFGIDDYDCTVDGSAFGDALDDLVGQLPSFSTIGTAEQGGYKSLANFLTESVTACYNVLDKRNEFPKRPERWYSDLEFVVGISMADGTEDAAVLRDIMGGNGISKLDERLFCKPPADQFAYQTMLPVEVNNCWRAMVAQAATYARSLFGANPMRVFALILGFNHDDNQLRFLVFHRGGLAASHPYDLTQEDGLKEVARLFLTLVSWRTAAEAGFIACGNETTHLLPVDKEGEQHVRAKVTHIFLLLLPTDAPPACPKAPEKQQPRPEQTKGEQIQTDPDAPLKCFRPLNFQSSAGSPVLSDLTGTVVLKASWPSIDRRRNEADMLKDCGDQYGVTPHVSSYEVTGEHGEAISNILFFPKEHEIKDRHWSLFTSIPPKTRDIRTYQQFISNCHGKSLTTAENPRQLSRGLRDCLLGWLSVYMRGYLHMDPSMGNIMLAPVGHKEGFKIPDVFLDCVSSLTDKLVAKLGVSTKASAVITDGDLAIPWEKFLDLDCRAVKSGTPEFMSRVLLDATGDYLHSPVDDLESLFWVALWSVVFNEKSGEKWEAERWVREALIDHKKGLAIDRFRYLEIDKGRNEVTQRFQAVIRDWWKKLPLLREHWIDQVLVEKPRVADPKYYLPHFHRFALRGVLDVLGVLHKHWDGEISWESWSRPE</sequence>
<keyword evidence="4" id="KW-1185">Reference proteome</keyword>
<dbReference type="InterPro" id="IPR040976">
    <property type="entry name" value="Pkinase_fungal"/>
</dbReference>
<evidence type="ECO:0000256" key="1">
    <source>
        <dbReference type="SAM" id="MobiDB-lite"/>
    </source>
</evidence>
<dbReference type="AlphaFoldDB" id="A0A9P6L435"/>
<accession>A0A9P6L435</accession>
<evidence type="ECO:0000313" key="4">
    <source>
        <dbReference type="Proteomes" id="UP000736335"/>
    </source>
</evidence>
<name>A0A9P6L435_9AGAM</name>
<dbReference type="OrthoDB" id="3182677at2759"/>
<reference evidence="3" key="1">
    <citation type="journal article" date="2020" name="Nat. Commun.">
        <title>Large-scale genome sequencing of mycorrhizal fungi provides insights into the early evolution of symbiotic traits.</title>
        <authorList>
            <person name="Miyauchi S."/>
            <person name="Kiss E."/>
            <person name="Kuo A."/>
            <person name="Drula E."/>
            <person name="Kohler A."/>
            <person name="Sanchez-Garcia M."/>
            <person name="Morin E."/>
            <person name="Andreopoulos B."/>
            <person name="Barry K.W."/>
            <person name="Bonito G."/>
            <person name="Buee M."/>
            <person name="Carver A."/>
            <person name="Chen C."/>
            <person name="Cichocki N."/>
            <person name="Clum A."/>
            <person name="Culley D."/>
            <person name="Crous P.W."/>
            <person name="Fauchery L."/>
            <person name="Girlanda M."/>
            <person name="Hayes R.D."/>
            <person name="Keri Z."/>
            <person name="LaButti K."/>
            <person name="Lipzen A."/>
            <person name="Lombard V."/>
            <person name="Magnuson J."/>
            <person name="Maillard F."/>
            <person name="Murat C."/>
            <person name="Nolan M."/>
            <person name="Ohm R.A."/>
            <person name="Pangilinan J."/>
            <person name="Pereira M.F."/>
            <person name="Perotto S."/>
            <person name="Peter M."/>
            <person name="Pfister S."/>
            <person name="Riley R."/>
            <person name="Sitrit Y."/>
            <person name="Stielow J.B."/>
            <person name="Szollosi G."/>
            <person name="Zifcakova L."/>
            <person name="Stursova M."/>
            <person name="Spatafora J.W."/>
            <person name="Tedersoo L."/>
            <person name="Vaario L.M."/>
            <person name="Yamada A."/>
            <person name="Yan M."/>
            <person name="Wang P."/>
            <person name="Xu J."/>
            <person name="Bruns T."/>
            <person name="Baldrian P."/>
            <person name="Vilgalys R."/>
            <person name="Dunand C."/>
            <person name="Henrissat B."/>
            <person name="Grigoriev I.V."/>
            <person name="Hibbett D."/>
            <person name="Nagy L.G."/>
            <person name="Martin F.M."/>
        </authorList>
    </citation>
    <scope>NUCLEOTIDE SEQUENCE</scope>
    <source>
        <strain evidence="3">UH-Tt-Lm1</strain>
    </source>
</reference>
<dbReference type="PANTHER" id="PTHR38248:SF2">
    <property type="entry name" value="FUNK1 11"/>
    <property type="match status" value="1"/>
</dbReference>
<evidence type="ECO:0000259" key="2">
    <source>
        <dbReference type="Pfam" id="PF17667"/>
    </source>
</evidence>
<feature type="compositionally biased region" description="Basic and acidic residues" evidence="1">
    <location>
        <begin position="317"/>
        <end position="329"/>
    </location>
</feature>
<evidence type="ECO:0000313" key="3">
    <source>
        <dbReference type="EMBL" id="KAF9781406.1"/>
    </source>
</evidence>
<dbReference type="Pfam" id="PF17667">
    <property type="entry name" value="Pkinase_fungal"/>
    <property type="match status" value="1"/>
</dbReference>
<feature type="domain" description="Fungal-type protein kinase" evidence="2">
    <location>
        <begin position="364"/>
        <end position="592"/>
    </location>
</feature>
<proteinExistence type="predicted"/>
<organism evidence="3 4">
    <name type="scientific">Thelephora terrestris</name>
    <dbReference type="NCBI Taxonomy" id="56493"/>
    <lineage>
        <taxon>Eukaryota</taxon>
        <taxon>Fungi</taxon>
        <taxon>Dikarya</taxon>
        <taxon>Basidiomycota</taxon>
        <taxon>Agaricomycotina</taxon>
        <taxon>Agaricomycetes</taxon>
        <taxon>Thelephorales</taxon>
        <taxon>Thelephoraceae</taxon>
        <taxon>Thelephora</taxon>
    </lineage>
</organism>
<reference evidence="3" key="2">
    <citation type="submission" date="2020-11" db="EMBL/GenBank/DDBJ databases">
        <authorList>
            <consortium name="DOE Joint Genome Institute"/>
            <person name="Kuo A."/>
            <person name="Miyauchi S."/>
            <person name="Kiss E."/>
            <person name="Drula E."/>
            <person name="Kohler A."/>
            <person name="Sanchez-Garcia M."/>
            <person name="Andreopoulos B."/>
            <person name="Barry K.W."/>
            <person name="Bonito G."/>
            <person name="Buee M."/>
            <person name="Carver A."/>
            <person name="Chen C."/>
            <person name="Cichocki N."/>
            <person name="Clum A."/>
            <person name="Culley D."/>
            <person name="Crous P.W."/>
            <person name="Fauchery L."/>
            <person name="Girlanda M."/>
            <person name="Hayes R."/>
            <person name="Keri Z."/>
            <person name="Labutti K."/>
            <person name="Lipzen A."/>
            <person name="Lombard V."/>
            <person name="Magnuson J."/>
            <person name="Maillard F."/>
            <person name="Morin E."/>
            <person name="Murat C."/>
            <person name="Nolan M."/>
            <person name="Ohm R."/>
            <person name="Pangilinan J."/>
            <person name="Pereira M."/>
            <person name="Perotto S."/>
            <person name="Peter M."/>
            <person name="Riley R."/>
            <person name="Sitrit Y."/>
            <person name="Stielow B."/>
            <person name="Szollosi G."/>
            <person name="Zifcakova L."/>
            <person name="Stursova M."/>
            <person name="Spatafora J.W."/>
            <person name="Tedersoo L."/>
            <person name="Vaario L.-M."/>
            <person name="Yamada A."/>
            <person name="Yan M."/>
            <person name="Wang P."/>
            <person name="Xu J."/>
            <person name="Bruns T."/>
            <person name="Baldrian P."/>
            <person name="Vilgalys R."/>
            <person name="Henrissat B."/>
            <person name="Grigoriev I.V."/>
            <person name="Hibbett D."/>
            <person name="Nagy L.G."/>
            <person name="Martin F.M."/>
        </authorList>
    </citation>
    <scope>NUCLEOTIDE SEQUENCE</scope>
    <source>
        <strain evidence="3">UH-Tt-Lm1</strain>
    </source>
</reference>
<protein>
    <recommendedName>
        <fullName evidence="2">Fungal-type protein kinase domain-containing protein</fullName>
    </recommendedName>
</protein>
<dbReference type="PANTHER" id="PTHR38248">
    <property type="entry name" value="FUNK1 6"/>
    <property type="match status" value="1"/>
</dbReference>
<gene>
    <name evidence="3" type="ORF">BJ322DRAFT_1213405</name>
</gene>
<comment type="caution">
    <text evidence="3">The sequence shown here is derived from an EMBL/GenBank/DDBJ whole genome shotgun (WGS) entry which is preliminary data.</text>
</comment>
<dbReference type="EMBL" id="WIUZ02000014">
    <property type="protein sequence ID" value="KAF9781406.1"/>
    <property type="molecule type" value="Genomic_DNA"/>
</dbReference>
<feature type="region of interest" description="Disordered" evidence="1">
    <location>
        <begin position="313"/>
        <end position="337"/>
    </location>
</feature>